<evidence type="ECO:0000313" key="1">
    <source>
        <dbReference type="EMBL" id="QRD03804.1"/>
    </source>
</evidence>
<dbReference type="RefSeq" id="XP_001806524.1">
    <property type="nucleotide sequence ID" value="XM_001806472.1"/>
</dbReference>
<protein>
    <submittedName>
        <fullName evidence="1">Uncharacterized protein</fullName>
    </submittedName>
</protein>
<evidence type="ECO:0000313" key="2">
    <source>
        <dbReference type="Proteomes" id="UP000663193"/>
    </source>
</evidence>
<dbReference type="OrthoDB" id="3797324at2759"/>
<keyword evidence="2" id="KW-1185">Reference proteome</keyword>
<name>A0A7U2FGJ4_PHANO</name>
<dbReference type="KEGG" id="pno:SNOG_16406"/>
<reference evidence="2" key="1">
    <citation type="journal article" date="2021" name="BMC Genomics">
        <title>Chromosome-level genome assembly and manually-curated proteome of model necrotroph Parastagonospora nodorum Sn15 reveals a genome-wide trove of candidate effector homologs, and redundancy of virulence-related functions within an accessory chromosome.</title>
        <authorList>
            <person name="Bertazzoni S."/>
            <person name="Jones D.A.B."/>
            <person name="Phan H.T."/>
            <person name="Tan K.-C."/>
            <person name="Hane J.K."/>
        </authorList>
    </citation>
    <scope>NUCLEOTIDE SEQUENCE [LARGE SCALE GENOMIC DNA]</scope>
    <source>
        <strain evidence="2">SN15 / ATCC MYA-4574 / FGSC 10173)</strain>
    </source>
</reference>
<dbReference type="AlphaFoldDB" id="A0A7U2FGJ4"/>
<sequence length="160" mass="18574">MEIRQQMRERLRNPVKFERAKSWYTNGNGPIGIDAKTPALPDEEVEKVLDEVGEIKNFLFCRLLLSQATLVPAALETDSIKDFLHRPEVIREHLRDLCLKLEQPGLQDVRDACTDFTRERDGVAEEELNTMDDVDDFGDDKYVTKEHRLLRKHRGDVPDK</sequence>
<accession>A0A7U2FGJ4</accession>
<dbReference type="VEuPathDB" id="FungiDB:JI435_164060"/>
<dbReference type="Proteomes" id="UP000663193">
    <property type="component" value="Chromosome 16"/>
</dbReference>
<organism evidence="1 2">
    <name type="scientific">Phaeosphaeria nodorum (strain SN15 / ATCC MYA-4574 / FGSC 10173)</name>
    <name type="common">Glume blotch fungus</name>
    <name type="synonym">Parastagonospora nodorum</name>
    <dbReference type="NCBI Taxonomy" id="321614"/>
    <lineage>
        <taxon>Eukaryota</taxon>
        <taxon>Fungi</taxon>
        <taxon>Dikarya</taxon>
        <taxon>Ascomycota</taxon>
        <taxon>Pezizomycotina</taxon>
        <taxon>Dothideomycetes</taxon>
        <taxon>Pleosporomycetidae</taxon>
        <taxon>Pleosporales</taxon>
        <taxon>Pleosporineae</taxon>
        <taxon>Phaeosphaeriaceae</taxon>
        <taxon>Parastagonospora</taxon>
    </lineage>
</organism>
<dbReference type="EMBL" id="CP069038">
    <property type="protein sequence ID" value="QRD03804.1"/>
    <property type="molecule type" value="Genomic_DNA"/>
</dbReference>
<gene>
    <name evidence="1" type="ORF">JI435_164060</name>
</gene>
<proteinExistence type="predicted"/>